<dbReference type="Pfam" id="PF00126">
    <property type="entry name" value="HTH_1"/>
    <property type="match status" value="1"/>
</dbReference>
<dbReference type="SUPFAM" id="SSF46785">
    <property type="entry name" value="Winged helix' DNA-binding domain"/>
    <property type="match status" value="1"/>
</dbReference>
<keyword evidence="7" id="KW-1185">Reference proteome</keyword>
<evidence type="ECO:0000313" key="6">
    <source>
        <dbReference type="EMBL" id="VBB08537.1"/>
    </source>
</evidence>
<dbReference type="Gene3D" id="3.40.190.290">
    <property type="match status" value="1"/>
</dbReference>
<dbReference type="InterPro" id="IPR005119">
    <property type="entry name" value="LysR_subst-bd"/>
</dbReference>
<evidence type="ECO:0000256" key="2">
    <source>
        <dbReference type="ARBA" id="ARBA00023015"/>
    </source>
</evidence>
<evidence type="ECO:0000313" key="7">
    <source>
        <dbReference type="Proteomes" id="UP000277811"/>
    </source>
</evidence>
<feature type="domain" description="HTH lysR-type" evidence="5">
    <location>
        <begin position="1"/>
        <end position="58"/>
    </location>
</feature>
<protein>
    <submittedName>
        <fullName evidence="6">Transcription regulator hth lysr</fullName>
    </submittedName>
</protein>
<dbReference type="RefSeq" id="WP_122629412.1">
    <property type="nucleotide sequence ID" value="NZ_UPPP01000093.1"/>
</dbReference>
<dbReference type="OrthoDB" id="9803714at2"/>
<keyword evidence="4" id="KW-0804">Transcription</keyword>
<dbReference type="FunFam" id="1.10.10.10:FF:000001">
    <property type="entry name" value="LysR family transcriptional regulator"/>
    <property type="match status" value="1"/>
</dbReference>
<keyword evidence="3" id="KW-0238">DNA-binding</keyword>
<evidence type="ECO:0000259" key="5">
    <source>
        <dbReference type="PROSITE" id="PS50931"/>
    </source>
</evidence>
<dbReference type="AlphaFoldDB" id="A0A498RC92"/>
<dbReference type="PRINTS" id="PR00039">
    <property type="entry name" value="HTHLYSR"/>
</dbReference>
<dbReference type="GO" id="GO:0003700">
    <property type="term" value="F:DNA-binding transcription factor activity"/>
    <property type="evidence" value="ECO:0007669"/>
    <property type="project" value="InterPro"/>
</dbReference>
<dbReference type="PROSITE" id="PS50931">
    <property type="entry name" value="HTH_LYSR"/>
    <property type="match status" value="1"/>
</dbReference>
<dbReference type="GO" id="GO:0005829">
    <property type="term" value="C:cytosol"/>
    <property type="evidence" value="ECO:0007669"/>
    <property type="project" value="TreeGrafter"/>
</dbReference>
<sequence length="286" mass="32356">MDLTQLTYFKAIVEAGSITKAADRVHVPQPYLSNQLKNMEHALGVKLAIRSTRKFQLTDAGRRFFERATQILELMDTTSKELESYEAGLQGTLKVGTISTSAAILLSDSIRKFHEKYPDVKFEIRNMVTQKIQESLKIGTIELGIIRTPFNTDDYDSFNLPKQPMVAIQNTEYESNENIIRLSELSKKPLLVNYRFESIIIDAFHSAGFEPNILCKIDDTRLILLCSNSGMGTAIIPKDWVNILPGLNLYYREITAPTLETSSAVIWAKNHTLSSVARNFLDTFKQ</sequence>
<evidence type="ECO:0000256" key="1">
    <source>
        <dbReference type="ARBA" id="ARBA00009437"/>
    </source>
</evidence>
<keyword evidence="2" id="KW-0805">Transcription regulation</keyword>
<proteinExistence type="inferred from homology"/>
<organism evidence="6 7">
    <name type="scientific">Lucifera butyrica</name>
    <dbReference type="NCBI Taxonomy" id="1351585"/>
    <lineage>
        <taxon>Bacteria</taxon>
        <taxon>Bacillati</taxon>
        <taxon>Bacillota</taxon>
        <taxon>Negativicutes</taxon>
        <taxon>Veillonellales</taxon>
        <taxon>Veillonellaceae</taxon>
        <taxon>Lucifera</taxon>
    </lineage>
</organism>
<dbReference type="Pfam" id="PF03466">
    <property type="entry name" value="LysR_substrate"/>
    <property type="match status" value="1"/>
</dbReference>
<dbReference type="InterPro" id="IPR050950">
    <property type="entry name" value="HTH-type_LysR_regulators"/>
</dbReference>
<dbReference type="EMBL" id="UPPP01000093">
    <property type="protein sequence ID" value="VBB08537.1"/>
    <property type="molecule type" value="Genomic_DNA"/>
</dbReference>
<dbReference type="InterPro" id="IPR036388">
    <property type="entry name" value="WH-like_DNA-bd_sf"/>
</dbReference>
<accession>A0A498RC92</accession>
<dbReference type="InterPro" id="IPR000847">
    <property type="entry name" value="LysR_HTH_N"/>
</dbReference>
<dbReference type="Gene3D" id="1.10.10.10">
    <property type="entry name" value="Winged helix-like DNA-binding domain superfamily/Winged helix DNA-binding domain"/>
    <property type="match status" value="1"/>
</dbReference>
<gene>
    <name evidence="6" type="ORF">LUCI_3815</name>
</gene>
<evidence type="ECO:0000256" key="4">
    <source>
        <dbReference type="ARBA" id="ARBA00023163"/>
    </source>
</evidence>
<evidence type="ECO:0000256" key="3">
    <source>
        <dbReference type="ARBA" id="ARBA00023125"/>
    </source>
</evidence>
<dbReference type="InterPro" id="IPR036390">
    <property type="entry name" value="WH_DNA-bd_sf"/>
</dbReference>
<dbReference type="SUPFAM" id="SSF53850">
    <property type="entry name" value="Periplasmic binding protein-like II"/>
    <property type="match status" value="1"/>
</dbReference>
<name>A0A498RC92_9FIRM</name>
<dbReference type="PANTHER" id="PTHR30419">
    <property type="entry name" value="HTH-TYPE TRANSCRIPTIONAL REGULATOR YBHD"/>
    <property type="match status" value="1"/>
</dbReference>
<dbReference type="GO" id="GO:0003677">
    <property type="term" value="F:DNA binding"/>
    <property type="evidence" value="ECO:0007669"/>
    <property type="project" value="UniProtKB-KW"/>
</dbReference>
<comment type="similarity">
    <text evidence="1">Belongs to the LysR transcriptional regulatory family.</text>
</comment>
<reference evidence="6 7" key="1">
    <citation type="submission" date="2018-06" db="EMBL/GenBank/DDBJ databases">
        <authorList>
            <person name="Strepis N."/>
        </authorList>
    </citation>
    <scope>NUCLEOTIDE SEQUENCE [LARGE SCALE GENOMIC DNA]</scope>
    <source>
        <strain evidence="6">LUCI</strain>
    </source>
</reference>
<dbReference type="Proteomes" id="UP000277811">
    <property type="component" value="Unassembled WGS sequence"/>
</dbReference>
<dbReference type="CDD" id="cd05466">
    <property type="entry name" value="PBP2_LTTR_substrate"/>
    <property type="match status" value="1"/>
</dbReference>